<reference evidence="2" key="1">
    <citation type="submission" date="2016-07" db="EMBL/GenBank/DDBJ databases">
        <authorList>
            <person name="Florea S."/>
            <person name="Webb J.S."/>
            <person name="Jaromczyk J."/>
            <person name="Schardl C.L."/>
        </authorList>
    </citation>
    <scope>NUCLEOTIDE SEQUENCE [LARGE SCALE GENOMIC DNA]</scope>
    <source>
        <strain evidence="2">CY1</strain>
    </source>
</reference>
<evidence type="ECO:0000313" key="2">
    <source>
        <dbReference type="Proteomes" id="UP000190626"/>
    </source>
</evidence>
<dbReference type="STRING" id="1469647.BC351_00645"/>
<protein>
    <submittedName>
        <fullName evidence="1">Uncharacterized protein</fullName>
    </submittedName>
</protein>
<dbReference type="EMBL" id="MBTG01000001">
    <property type="protein sequence ID" value="OPH61781.1"/>
    <property type="molecule type" value="Genomic_DNA"/>
</dbReference>
<sequence length="63" mass="7823">MTKPIIEQLKDTYHGDIEPTVLDFLFFWRFAGRDWFIFIANDNWVWTMDENKQILRDNWKIEN</sequence>
<gene>
    <name evidence="1" type="ORF">BC351_00645</name>
</gene>
<proteinExistence type="predicted"/>
<dbReference type="RefSeq" id="WP_079408780.1">
    <property type="nucleotide sequence ID" value="NZ_MBTG01000001.1"/>
</dbReference>
<keyword evidence="2" id="KW-1185">Reference proteome</keyword>
<dbReference type="AlphaFoldDB" id="A0A1V4HS77"/>
<name>A0A1V4HS77_9BACL</name>
<dbReference type="Proteomes" id="UP000190626">
    <property type="component" value="Unassembled WGS sequence"/>
</dbReference>
<accession>A0A1V4HS77</accession>
<organism evidence="1 2">
    <name type="scientific">Paenibacillus ferrarius</name>
    <dbReference type="NCBI Taxonomy" id="1469647"/>
    <lineage>
        <taxon>Bacteria</taxon>
        <taxon>Bacillati</taxon>
        <taxon>Bacillota</taxon>
        <taxon>Bacilli</taxon>
        <taxon>Bacillales</taxon>
        <taxon>Paenibacillaceae</taxon>
        <taxon>Paenibacillus</taxon>
    </lineage>
</organism>
<comment type="caution">
    <text evidence="1">The sequence shown here is derived from an EMBL/GenBank/DDBJ whole genome shotgun (WGS) entry which is preliminary data.</text>
</comment>
<evidence type="ECO:0000313" key="1">
    <source>
        <dbReference type="EMBL" id="OPH61781.1"/>
    </source>
</evidence>